<gene>
    <name evidence="7" type="ORF">SMAR0320_LOCUS24426</name>
</gene>
<evidence type="ECO:0000256" key="1">
    <source>
        <dbReference type="ARBA" id="ARBA00022723"/>
    </source>
</evidence>
<keyword evidence="1" id="KW-0479">Metal-binding</keyword>
<name>A0A7S2Q5P2_9STRA</name>
<evidence type="ECO:0000256" key="4">
    <source>
        <dbReference type="PROSITE-ProRule" id="PRU00175"/>
    </source>
</evidence>
<dbReference type="EMBL" id="HBGZ01034058">
    <property type="protein sequence ID" value="CAD9633402.1"/>
    <property type="molecule type" value="Transcribed_RNA"/>
</dbReference>
<dbReference type="GO" id="GO:0008270">
    <property type="term" value="F:zinc ion binding"/>
    <property type="evidence" value="ECO:0007669"/>
    <property type="project" value="UniProtKB-KW"/>
</dbReference>
<evidence type="ECO:0000256" key="5">
    <source>
        <dbReference type="SAM" id="MobiDB-lite"/>
    </source>
</evidence>
<keyword evidence="2 4" id="KW-0863">Zinc-finger</keyword>
<feature type="region of interest" description="Disordered" evidence="5">
    <location>
        <begin position="274"/>
        <end position="321"/>
    </location>
</feature>
<dbReference type="InterPro" id="IPR013083">
    <property type="entry name" value="Znf_RING/FYVE/PHD"/>
</dbReference>
<evidence type="ECO:0000256" key="3">
    <source>
        <dbReference type="ARBA" id="ARBA00022833"/>
    </source>
</evidence>
<protein>
    <recommendedName>
        <fullName evidence="6">RING-type domain-containing protein</fullName>
    </recommendedName>
</protein>
<proteinExistence type="predicted"/>
<dbReference type="InterPro" id="IPR052788">
    <property type="entry name" value="RING-type_E3_ligase_ATL"/>
</dbReference>
<feature type="compositionally biased region" description="Low complexity" evidence="5">
    <location>
        <begin position="100"/>
        <end position="113"/>
    </location>
</feature>
<accession>A0A7S2Q5P2</accession>
<evidence type="ECO:0000256" key="2">
    <source>
        <dbReference type="ARBA" id="ARBA00022771"/>
    </source>
</evidence>
<dbReference type="PANTHER" id="PTHR45798:SF97">
    <property type="entry name" value="ALCOHOL-SENSITIVE RING FINGER PROTEIN 1"/>
    <property type="match status" value="1"/>
</dbReference>
<dbReference type="AlphaFoldDB" id="A0A7S2Q5P2"/>
<dbReference type="Gene3D" id="3.30.40.10">
    <property type="entry name" value="Zinc/RING finger domain, C3HC4 (zinc finger)"/>
    <property type="match status" value="1"/>
</dbReference>
<dbReference type="PROSITE" id="PS50089">
    <property type="entry name" value="ZF_RING_2"/>
    <property type="match status" value="1"/>
</dbReference>
<feature type="domain" description="RING-type" evidence="6">
    <location>
        <begin position="207"/>
        <end position="257"/>
    </location>
</feature>
<dbReference type="PANTHER" id="PTHR45798">
    <property type="entry name" value="RING-H2 FINGER PROTEIN ATL61-RELATED-RELATED"/>
    <property type="match status" value="1"/>
</dbReference>
<keyword evidence="3" id="KW-0862">Zinc</keyword>
<dbReference type="Pfam" id="PF13639">
    <property type="entry name" value="zf-RING_2"/>
    <property type="match status" value="1"/>
</dbReference>
<dbReference type="SUPFAM" id="SSF57850">
    <property type="entry name" value="RING/U-box"/>
    <property type="match status" value="1"/>
</dbReference>
<organism evidence="7">
    <name type="scientific">Skeletonema marinoi</name>
    <dbReference type="NCBI Taxonomy" id="267567"/>
    <lineage>
        <taxon>Eukaryota</taxon>
        <taxon>Sar</taxon>
        <taxon>Stramenopiles</taxon>
        <taxon>Ochrophyta</taxon>
        <taxon>Bacillariophyta</taxon>
        <taxon>Coscinodiscophyceae</taxon>
        <taxon>Thalassiosirophycidae</taxon>
        <taxon>Thalassiosirales</taxon>
        <taxon>Skeletonemataceae</taxon>
        <taxon>Skeletonema</taxon>
        <taxon>Skeletonema marinoi-dohrnii complex</taxon>
    </lineage>
</organism>
<reference evidence="7" key="1">
    <citation type="submission" date="2021-01" db="EMBL/GenBank/DDBJ databases">
        <authorList>
            <person name="Corre E."/>
            <person name="Pelletier E."/>
            <person name="Niang G."/>
            <person name="Scheremetjew M."/>
            <person name="Finn R."/>
            <person name="Kale V."/>
            <person name="Holt S."/>
            <person name="Cochrane G."/>
            <person name="Meng A."/>
            <person name="Brown T."/>
            <person name="Cohen L."/>
        </authorList>
    </citation>
    <scope>NUCLEOTIDE SEQUENCE</scope>
    <source>
        <strain evidence="7">SM1012Den-03</strain>
    </source>
</reference>
<dbReference type="InterPro" id="IPR001841">
    <property type="entry name" value="Znf_RING"/>
</dbReference>
<sequence length="321" mass="36972">MKTENPTNCCHRPNRLNERSAAALNCLCNQPARRLEGGSIIIIYFNFKLHWHRFEIGLINSLKKIMAEHHHQQQQSMRRKLSARVSAAFRTSSRRRRAANHSNNNSNNNNSDNGQQRQAAAERTSQRRRLPRGWWPDQGKREGLKLKAMNDLKNETFVITEDHIEYIFQEEHDNDSITTTEYEINLILPAEITRRQDKQNDRCSNECSICMLEYDTGDVVVCSKHCNHVFHQECILNWFSHSNVKSGKSNKSCPSCRCNFWDVEDDTQKKEEVVGGGSLMRENRSRSDTEDTAALSVNVEHSRSRGDSIDNENALSPVAED</sequence>
<feature type="region of interest" description="Disordered" evidence="5">
    <location>
        <begin position="70"/>
        <end position="136"/>
    </location>
</feature>
<dbReference type="CDD" id="cd16448">
    <property type="entry name" value="RING-H2"/>
    <property type="match status" value="1"/>
</dbReference>
<evidence type="ECO:0000313" key="7">
    <source>
        <dbReference type="EMBL" id="CAD9633402.1"/>
    </source>
</evidence>
<evidence type="ECO:0000259" key="6">
    <source>
        <dbReference type="PROSITE" id="PS50089"/>
    </source>
</evidence>
<dbReference type="SMART" id="SM00184">
    <property type="entry name" value="RING"/>
    <property type="match status" value="1"/>
</dbReference>